<dbReference type="Proteomes" id="UP000001194">
    <property type="component" value="Unassembled WGS sequence"/>
</dbReference>
<protein>
    <submittedName>
        <fullName evidence="2">Predicted protein</fullName>
    </submittedName>
</protein>
<dbReference type="GeneID" id="6079776"/>
<feature type="compositionally biased region" description="Polar residues" evidence="1">
    <location>
        <begin position="38"/>
        <end position="50"/>
    </location>
</feature>
<evidence type="ECO:0000313" key="3">
    <source>
        <dbReference type="Proteomes" id="UP000001194"/>
    </source>
</evidence>
<sequence>MTAHKRRPAKTDHHHPKWLMNDGQHTQAATNDNDEQRTTPTTWHVNGRATSSRRGHVAVGNKHEDGDDASTSIMVSNMACLSLSLFHMRSKGHVALKKQKRPPTNEDERAPANPDHHHPPWLMSDGQPPTNGQRRQGAQDTTEPNVAMRTTEDKDTGQRRYENTVNTPRPTFIPTHLAETQDDDGPATWDDDDVTRRTQDNDATRTRPNDATRTRDDEDNNNMTRTRANEGPGHNMTQRG</sequence>
<feature type="compositionally biased region" description="Acidic residues" evidence="1">
    <location>
        <begin position="180"/>
        <end position="193"/>
    </location>
</feature>
<evidence type="ECO:0000256" key="1">
    <source>
        <dbReference type="SAM" id="MobiDB-lite"/>
    </source>
</evidence>
<feature type="region of interest" description="Disordered" evidence="1">
    <location>
        <begin position="94"/>
        <end position="240"/>
    </location>
</feature>
<dbReference type="EMBL" id="DS547114">
    <property type="protein sequence ID" value="EDR05224.1"/>
    <property type="molecule type" value="Genomic_DNA"/>
</dbReference>
<dbReference type="HOGENOM" id="CLU_1156568_0_0_1"/>
<feature type="region of interest" description="Disordered" evidence="1">
    <location>
        <begin position="1"/>
        <end position="69"/>
    </location>
</feature>
<accession>B0DJK3</accession>
<proteinExistence type="predicted"/>
<feature type="compositionally biased region" description="Basic and acidic residues" evidence="1">
    <location>
        <begin position="194"/>
        <end position="216"/>
    </location>
</feature>
<feature type="compositionally biased region" description="Polar residues" evidence="1">
    <location>
        <begin position="127"/>
        <end position="144"/>
    </location>
</feature>
<reference evidence="2 3" key="1">
    <citation type="journal article" date="2008" name="Nature">
        <title>The genome of Laccaria bicolor provides insights into mycorrhizal symbiosis.</title>
        <authorList>
            <person name="Martin F."/>
            <person name="Aerts A."/>
            <person name="Ahren D."/>
            <person name="Brun A."/>
            <person name="Danchin E.G.J."/>
            <person name="Duchaussoy F."/>
            <person name="Gibon J."/>
            <person name="Kohler A."/>
            <person name="Lindquist E."/>
            <person name="Pereda V."/>
            <person name="Salamov A."/>
            <person name="Shapiro H.J."/>
            <person name="Wuyts J."/>
            <person name="Blaudez D."/>
            <person name="Buee M."/>
            <person name="Brokstein P."/>
            <person name="Canbaeck B."/>
            <person name="Cohen D."/>
            <person name="Courty P.E."/>
            <person name="Coutinho P.M."/>
            <person name="Delaruelle C."/>
            <person name="Detter J.C."/>
            <person name="Deveau A."/>
            <person name="DiFazio S."/>
            <person name="Duplessis S."/>
            <person name="Fraissinet-Tachet L."/>
            <person name="Lucic E."/>
            <person name="Frey-Klett P."/>
            <person name="Fourrey C."/>
            <person name="Feussner I."/>
            <person name="Gay G."/>
            <person name="Grimwood J."/>
            <person name="Hoegger P.J."/>
            <person name="Jain P."/>
            <person name="Kilaru S."/>
            <person name="Labbe J."/>
            <person name="Lin Y.C."/>
            <person name="Legue V."/>
            <person name="Le Tacon F."/>
            <person name="Marmeisse R."/>
            <person name="Melayah D."/>
            <person name="Montanini B."/>
            <person name="Muratet M."/>
            <person name="Nehls U."/>
            <person name="Niculita-Hirzel H."/>
            <person name="Oudot-Le Secq M.P."/>
            <person name="Peter M."/>
            <person name="Quesneville H."/>
            <person name="Rajashekar B."/>
            <person name="Reich M."/>
            <person name="Rouhier N."/>
            <person name="Schmutz J."/>
            <person name="Yin T."/>
            <person name="Chalot M."/>
            <person name="Henrissat B."/>
            <person name="Kuees U."/>
            <person name="Lucas S."/>
            <person name="Van de Peer Y."/>
            <person name="Podila G.K."/>
            <person name="Polle A."/>
            <person name="Pukkila P.J."/>
            <person name="Richardson P.M."/>
            <person name="Rouze P."/>
            <person name="Sanders I.R."/>
            <person name="Stajich J.E."/>
            <person name="Tunlid A."/>
            <person name="Tuskan G."/>
            <person name="Grigoriev I.V."/>
        </authorList>
    </citation>
    <scope>NUCLEOTIDE SEQUENCE [LARGE SCALE GENOMIC DNA]</scope>
    <source>
        <strain evidence="3">S238N-H82 / ATCC MYA-4686</strain>
    </source>
</reference>
<dbReference type="RefSeq" id="XP_001884189.1">
    <property type="nucleotide sequence ID" value="XM_001884154.1"/>
</dbReference>
<gene>
    <name evidence="2" type="ORF">LACBIDRAFT_329895</name>
</gene>
<feature type="compositionally biased region" description="Basic and acidic residues" evidence="1">
    <location>
        <begin position="103"/>
        <end position="118"/>
    </location>
</feature>
<feature type="compositionally biased region" description="Basic and acidic residues" evidence="1">
    <location>
        <begin position="150"/>
        <end position="162"/>
    </location>
</feature>
<name>B0DJK3_LACBS</name>
<evidence type="ECO:0000313" key="2">
    <source>
        <dbReference type="EMBL" id="EDR05224.1"/>
    </source>
</evidence>
<dbReference type="AlphaFoldDB" id="B0DJK3"/>
<organism evidence="3">
    <name type="scientific">Laccaria bicolor (strain S238N-H82 / ATCC MYA-4686)</name>
    <name type="common">Bicoloured deceiver</name>
    <name type="synonym">Laccaria laccata var. bicolor</name>
    <dbReference type="NCBI Taxonomy" id="486041"/>
    <lineage>
        <taxon>Eukaryota</taxon>
        <taxon>Fungi</taxon>
        <taxon>Dikarya</taxon>
        <taxon>Basidiomycota</taxon>
        <taxon>Agaricomycotina</taxon>
        <taxon>Agaricomycetes</taxon>
        <taxon>Agaricomycetidae</taxon>
        <taxon>Agaricales</taxon>
        <taxon>Agaricineae</taxon>
        <taxon>Hydnangiaceae</taxon>
        <taxon>Laccaria</taxon>
    </lineage>
</organism>
<dbReference type="KEGG" id="lbc:LACBIDRAFT_329895"/>
<dbReference type="InParanoid" id="B0DJK3"/>
<keyword evidence="3" id="KW-1185">Reference proteome</keyword>
<feature type="compositionally biased region" description="Basic residues" evidence="1">
    <location>
        <begin position="1"/>
        <end position="17"/>
    </location>
</feature>